<evidence type="ECO:0000313" key="2">
    <source>
        <dbReference type="Proteomes" id="UP000095472"/>
    </source>
</evidence>
<dbReference type="Proteomes" id="UP000095472">
    <property type="component" value="Chromosome"/>
</dbReference>
<name>A0ACD5GXH7_9CYAN</name>
<proteinExistence type="predicted"/>
<gene>
    <name evidence="1" type="ORF">BH720_006025</name>
</gene>
<dbReference type="EMBL" id="CP182909">
    <property type="protein sequence ID" value="XPM65301.1"/>
    <property type="molecule type" value="Genomic_DNA"/>
</dbReference>
<reference evidence="1 2" key="1">
    <citation type="journal article" date="2016" name="Genome Announc.">
        <title>Draft Genome Sequence of the Thermotolerant Cyanobacterium Desertifilum sp. IPPAS B-1220.</title>
        <authorList>
            <person name="Mironov K.S."/>
            <person name="Sinetova M.A."/>
            <person name="Bolatkhan K."/>
            <person name="Zayadan B.K."/>
            <person name="Ustinova V.V."/>
            <person name="Kupriyanova E.V."/>
            <person name="Skrypnik A.N."/>
            <person name="Gogoleva N.E."/>
            <person name="Gogolev Y.V."/>
            <person name="Los D.A."/>
        </authorList>
    </citation>
    <scope>NUCLEOTIDE SEQUENCE [LARGE SCALE GENOMIC DNA]</scope>
    <source>
        <strain evidence="1 2">IPPAS B-1220</strain>
    </source>
</reference>
<protein>
    <submittedName>
        <fullName evidence="1">Uncharacterized protein</fullName>
    </submittedName>
</protein>
<sequence>MIDSAFIDLDWQEADEFCPGTQVELKQRPGVVDTIAAYDPMMVPPIWLCNDPQPRYPEELQIVKSAARDWWGESQVQTRSYPACQILPMRNVAKVCALRG</sequence>
<keyword evidence="2" id="KW-1185">Reference proteome</keyword>
<evidence type="ECO:0000313" key="1">
    <source>
        <dbReference type="EMBL" id="XPM65301.1"/>
    </source>
</evidence>
<accession>A0ACD5GXH7</accession>
<organism evidence="1 2">
    <name type="scientific">Desertifilum tharense IPPAS B-1220</name>
    <dbReference type="NCBI Taxonomy" id="1781255"/>
    <lineage>
        <taxon>Bacteria</taxon>
        <taxon>Bacillati</taxon>
        <taxon>Cyanobacteriota</taxon>
        <taxon>Cyanophyceae</taxon>
        <taxon>Desertifilales</taxon>
        <taxon>Desertifilaceae</taxon>
        <taxon>Desertifilum</taxon>
    </lineage>
</organism>